<dbReference type="EMBL" id="JAAPAO010000754">
    <property type="protein sequence ID" value="KAF4654194.1"/>
    <property type="molecule type" value="Genomic_DNA"/>
</dbReference>
<sequence>MANSNANLLSTIQPHIQQAHGMHGQQHPPHIGNGGLSQDQTAHPRRSMRLAGAEVRHVSLPPSRSRALRRTLEVSPTVAYEVPTPPGMALKIRPLPQAANPVRVSQPIPFNSVNDENVSDVNKASLKVPLVGKVQSSTSVTVNAASDTDLLNMGDRQYSDQPGGPGSHMPIRQTHFDNKGGSKSSTRFDDWISDDEWRNTMRSSDQLSAAWRDEGNLAFDERNDSHAVSTVLRKWEEFCYAKWTSPSEAVAVRAFMGCAITPKLSDEIKKAFGRHSLSRANLRSRYFYTELYDFITSYLGDYYTNSVYVTGILQKILTLQQRDQSLNEHLRQVEDLIEELRFCSASRSVQLDVDHLSNALQLSLSDPFRSWYYDEAQQMAREGRFGTFDVLFEICQRLKRKARTLGRECPSTTSLAMVSTTRLDSREATKSATNQQQTANSKPSFQGCKRCYSKDHKVDSCDATTPRSISVR</sequence>
<dbReference type="AlphaFoldDB" id="A0A7J6L4S9"/>
<name>A0A7J6L4S9_PERCH</name>
<comment type="caution">
    <text evidence="2">The sequence shown here is derived from an EMBL/GenBank/DDBJ whole genome shotgun (WGS) entry which is preliminary data.</text>
</comment>
<feature type="region of interest" description="Disordered" evidence="1">
    <location>
        <begin position="147"/>
        <end position="187"/>
    </location>
</feature>
<reference evidence="2 3" key="1">
    <citation type="submission" date="2020-04" db="EMBL/GenBank/DDBJ databases">
        <title>Perkinsus chesapeaki whole genome sequence.</title>
        <authorList>
            <person name="Bogema D.R."/>
        </authorList>
    </citation>
    <scope>NUCLEOTIDE SEQUENCE [LARGE SCALE GENOMIC DNA]</scope>
    <source>
        <strain evidence="2">ATCC PRA-425</strain>
    </source>
</reference>
<feature type="region of interest" description="Disordered" evidence="1">
    <location>
        <begin position="20"/>
        <end position="42"/>
    </location>
</feature>
<feature type="compositionally biased region" description="Basic and acidic residues" evidence="1">
    <location>
        <begin position="174"/>
        <end position="187"/>
    </location>
</feature>
<dbReference type="OrthoDB" id="448473at2759"/>
<accession>A0A7J6L4S9</accession>
<proteinExistence type="predicted"/>
<evidence type="ECO:0000313" key="2">
    <source>
        <dbReference type="EMBL" id="KAF4654194.1"/>
    </source>
</evidence>
<protein>
    <submittedName>
        <fullName evidence="2">Uncharacterized protein</fullName>
    </submittedName>
</protein>
<organism evidence="2 3">
    <name type="scientific">Perkinsus chesapeaki</name>
    <name type="common">Clam parasite</name>
    <name type="synonym">Perkinsus andrewsi</name>
    <dbReference type="NCBI Taxonomy" id="330153"/>
    <lineage>
        <taxon>Eukaryota</taxon>
        <taxon>Sar</taxon>
        <taxon>Alveolata</taxon>
        <taxon>Perkinsozoa</taxon>
        <taxon>Perkinsea</taxon>
        <taxon>Perkinsida</taxon>
        <taxon>Perkinsidae</taxon>
        <taxon>Perkinsus</taxon>
    </lineage>
</organism>
<dbReference type="Proteomes" id="UP000591131">
    <property type="component" value="Unassembled WGS sequence"/>
</dbReference>
<keyword evidence="3" id="KW-1185">Reference proteome</keyword>
<gene>
    <name evidence="2" type="ORF">FOL47_010100</name>
</gene>
<evidence type="ECO:0000256" key="1">
    <source>
        <dbReference type="SAM" id="MobiDB-lite"/>
    </source>
</evidence>
<evidence type="ECO:0000313" key="3">
    <source>
        <dbReference type="Proteomes" id="UP000591131"/>
    </source>
</evidence>
<feature type="non-terminal residue" evidence="2">
    <location>
        <position position="472"/>
    </location>
</feature>